<evidence type="ECO:0000313" key="3">
    <source>
        <dbReference type="Proteomes" id="UP001479290"/>
    </source>
</evidence>
<feature type="region of interest" description="Disordered" evidence="1">
    <location>
        <begin position="41"/>
        <end position="60"/>
    </location>
</feature>
<name>A0AAW2ADZ0_CULAL</name>
<reference evidence="2 3" key="1">
    <citation type="submission" date="2024-05" db="EMBL/GenBank/DDBJ databases">
        <title>A high-quality chromosomal-level genome assembly of Topmouth culter (Culter alburnus).</title>
        <authorList>
            <person name="Zhao H."/>
        </authorList>
    </citation>
    <scope>NUCLEOTIDE SEQUENCE [LARGE SCALE GENOMIC DNA]</scope>
    <source>
        <strain evidence="2">CATC2023</strain>
        <tissue evidence="2">Muscle</tissue>
    </source>
</reference>
<feature type="region of interest" description="Disordered" evidence="1">
    <location>
        <begin position="1"/>
        <end position="25"/>
    </location>
</feature>
<protein>
    <submittedName>
        <fullName evidence="2">Uncharacterized protein</fullName>
    </submittedName>
</protein>
<dbReference type="AlphaFoldDB" id="A0AAW2ADZ0"/>
<evidence type="ECO:0000313" key="2">
    <source>
        <dbReference type="EMBL" id="KAK9971642.1"/>
    </source>
</evidence>
<organism evidence="2 3">
    <name type="scientific">Culter alburnus</name>
    <name type="common">Topmouth culter</name>
    <dbReference type="NCBI Taxonomy" id="194366"/>
    <lineage>
        <taxon>Eukaryota</taxon>
        <taxon>Metazoa</taxon>
        <taxon>Chordata</taxon>
        <taxon>Craniata</taxon>
        <taxon>Vertebrata</taxon>
        <taxon>Euteleostomi</taxon>
        <taxon>Actinopterygii</taxon>
        <taxon>Neopterygii</taxon>
        <taxon>Teleostei</taxon>
        <taxon>Ostariophysi</taxon>
        <taxon>Cypriniformes</taxon>
        <taxon>Xenocyprididae</taxon>
        <taxon>Xenocypridinae</taxon>
        <taxon>Culter</taxon>
    </lineage>
</organism>
<sequence>MHVIPLCGPLERETDRHRGNAKQVPTEKEMFQNLTVSFLGKEGREGKERRRRWGEPSKTSKESELIVSVGLLPCDESRRLEGGRACVWRERASEK</sequence>
<dbReference type="EMBL" id="JAWDJR010000007">
    <property type="protein sequence ID" value="KAK9971642.1"/>
    <property type="molecule type" value="Genomic_DNA"/>
</dbReference>
<comment type="caution">
    <text evidence="2">The sequence shown here is derived from an EMBL/GenBank/DDBJ whole genome shotgun (WGS) entry which is preliminary data.</text>
</comment>
<gene>
    <name evidence="2" type="ORF">ABG768_024997</name>
</gene>
<proteinExistence type="predicted"/>
<accession>A0AAW2ADZ0</accession>
<keyword evidence="3" id="KW-1185">Reference proteome</keyword>
<dbReference type="Proteomes" id="UP001479290">
    <property type="component" value="Unassembled WGS sequence"/>
</dbReference>
<evidence type="ECO:0000256" key="1">
    <source>
        <dbReference type="SAM" id="MobiDB-lite"/>
    </source>
</evidence>